<evidence type="ECO:0000256" key="1">
    <source>
        <dbReference type="ARBA" id="ARBA00022737"/>
    </source>
</evidence>
<feature type="region of interest" description="Disordered" evidence="3">
    <location>
        <begin position="1"/>
        <end position="56"/>
    </location>
</feature>
<proteinExistence type="predicted"/>
<keyword evidence="5" id="KW-1185">Reference proteome</keyword>
<evidence type="ECO:0000256" key="2">
    <source>
        <dbReference type="PROSITE-ProRule" id="PRU00708"/>
    </source>
</evidence>
<protein>
    <recommendedName>
        <fullName evidence="6">Pentatricopeptide repeat-containing protein</fullName>
    </recommendedName>
</protein>
<accession>A0ABD3IZ37</accession>
<feature type="repeat" description="PPR" evidence="2">
    <location>
        <begin position="311"/>
        <end position="345"/>
    </location>
</feature>
<dbReference type="PROSITE" id="PS51375">
    <property type="entry name" value="PPR"/>
    <property type="match status" value="2"/>
</dbReference>
<dbReference type="InterPro" id="IPR011990">
    <property type="entry name" value="TPR-like_helical_dom_sf"/>
</dbReference>
<dbReference type="PANTHER" id="PTHR47942:SF28">
    <property type="entry name" value="OS04G0520900 PROTEIN"/>
    <property type="match status" value="1"/>
</dbReference>
<reference evidence="4 5" key="1">
    <citation type="submission" date="2024-11" db="EMBL/GenBank/DDBJ databases">
        <title>Chromosome-level genome assembly of Eucalyptus globulus Labill. provides insights into its genome evolution.</title>
        <authorList>
            <person name="Li X."/>
        </authorList>
    </citation>
    <scope>NUCLEOTIDE SEQUENCE [LARGE SCALE GENOMIC DNA]</scope>
    <source>
        <strain evidence="4">CL2024</strain>
        <tissue evidence="4">Fresh tender leaves</tissue>
    </source>
</reference>
<dbReference type="Gene3D" id="1.25.40.10">
    <property type="entry name" value="Tetratricopeptide repeat domain"/>
    <property type="match status" value="2"/>
</dbReference>
<dbReference type="AlphaFoldDB" id="A0ABD3IZ37"/>
<organism evidence="4 5">
    <name type="scientific">Eucalyptus globulus</name>
    <name type="common">Tasmanian blue gum</name>
    <dbReference type="NCBI Taxonomy" id="34317"/>
    <lineage>
        <taxon>Eukaryota</taxon>
        <taxon>Viridiplantae</taxon>
        <taxon>Streptophyta</taxon>
        <taxon>Embryophyta</taxon>
        <taxon>Tracheophyta</taxon>
        <taxon>Spermatophyta</taxon>
        <taxon>Magnoliopsida</taxon>
        <taxon>eudicotyledons</taxon>
        <taxon>Gunneridae</taxon>
        <taxon>Pentapetalae</taxon>
        <taxon>rosids</taxon>
        <taxon>malvids</taxon>
        <taxon>Myrtales</taxon>
        <taxon>Myrtaceae</taxon>
        <taxon>Myrtoideae</taxon>
        <taxon>Eucalypteae</taxon>
        <taxon>Eucalyptus</taxon>
    </lineage>
</organism>
<gene>
    <name evidence="4" type="ORF">ACJRO7_004534</name>
</gene>
<dbReference type="EMBL" id="JBJKBG010000010">
    <property type="protein sequence ID" value="KAL3719578.1"/>
    <property type="molecule type" value="Genomic_DNA"/>
</dbReference>
<evidence type="ECO:0000313" key="4">
    <source>
        <dbReference type="EMBL" id="KAL3719578.1"/>
    </source>
</evidence>
<name>A0ABD3IZ37_EUCGL</name>
<evidence type="ECO:0000313" key="5">
    <source>
        <dbReference type="Proteomes" id="UP001634007"/>
    </source>
</evidence>
<feature type="repeat" description="PPR" evidence="2">
    <location>
        <begin position="131"/>
        <end position="165"/>
    </location>
</feature>
<evidence type="ECO:0008006" key="6">
    <source>
        <dbReference type="Google" id="ProtNLM"/>
    </source>
</evidence>
<dbReference type="Pfam" id="PF01535">
    <property type="entry name" value="PPR"/>
    <property type="match status" value="1"/>
</dbReference>
<dbReference type="Proteomes" id="UP001634007">
    <property type="component" value="Unassembled WGS sequence"/>
</dbReference>
<dbReference type="NCBIfam" id="TIGR00756">
    <property type="entry name" value="PPR"/>
    <property type="match status" value="1"/>
</dbReference>
<keyword evidence="1" id="KW-0677">Repeat</keyword>
<evidence type="ECO:0000256" key="3">
    <source>
        <dbReference type="SAM" id="MobiDB-lite"/>
    </source>
</evidence>
<dbReference type="Pfam" id="PF13812">
    <property type="entry name" value="PPR_3"/>
    <property type="match status" value="1"/>
</dbReference>
<dbReference type="InterPro" id="IPR051222">
    <property type="entry name" value="PPR/CCM1_RNA-binding"/>
</dbReference>
<sequence length="449" mass="50770">MAGDRKRPYRNFRRARSRLPPPPSAPFLDSKCRASLNPRSKSKSSPPYPQLDRRPNFNSYLDAPNLPPNFRVLCEIVAQTPAHAVEEVLGDSGIGVGQEDVEEVLKLSYGFPGAAVKFFRWAGHQLKDDHSPYAWNLVVDMLGKNALFDAMWDAVKSMQKKGLLSLASFASVFSSYTVDAVDFLRIVKERIRPDADTYAILLEGWENKGNVTGARRPFVEMVTEIGWDPANVPAYSSFLCTLLKGPSGMSEALKYFGTMSDHRCYPGMKFFQDADSKGASFLWEAMVGRVGCRPDTEIRLDEMVYNGAFPDDRTYNILLQFLIKYRKLKEASIVFTEMVKNECLPSLANRNAAARIFIDIGDHHSAMKVWNWMVKYYRSDLDETGNILIVGLLDLDRLPEAVKYAEDIIERGIKLSSSTLSKLKQSLSKARKLHVYDELLRKWRSPLVA</sequence>
<comment type="caution">
    <text evidence="4">The sequence shown here is derived from an EMBL/GenBank/DDBJ whole genome shotgun (WGS) entry which is preliminary data.</text>
</comment>
<dbReference type="PANTHER" id="PTHR47942">
    <property type="entry name" value="TETRATRICOPEPTIDE REPEAT (TPR)-LIKE SUPERFAMILY PROTEIN-RELATED"/>
    <property type="match status" value="1"/>
</dbReference>
<feature type="compositionally biased region" description="Basic residues" evidence="3">
    <location>
        <begin position="7"/>
        <end position="17"/>
    </location>
</feature>
<dbReference type="InterPro" id="IPR002885">
    <property type="entry name" value="PPR_rpt"/>
</dbReference>